<dbReference type="AlphaFoldDB" id="A0A4U0XXK7"/>
<dbReference type="STRING" id="331657.A0A4U0XXK7"/>
<dbReference type="EMBL" id="NAJN01000051">
    <property type="protein sequence ID" value="TKA80668.1"/>
    <property type="molecule type" value="Genomic_DNA"/>
</dbReference>
<evidence type="ECO:0000313" key="4">
    <source>
        <dbReference type="Proteomes" id="UP000308768"/>
    </source>
</evidence>
<dbReference type="OrthoDB" id="449487at2759"/>
<dbReference type="InterPro" id="IPR013154">
    <property type="entry name" value="ADH-like_N"/>
</dbReference>
<organism evidence="3 4">
    <name type="scientific">Cryomyces minteri</name>
    <dbReference type="NCBI Taxonomy" id="331657"/>
    <lineage>
        <taxon>Eukaryota</taxon>
        <taxon>Fungi</taxon>
        <taxon>Dikarya</taxon>
        <taxon>Ascomycota</taxon>
        <taxon>Pezizomycotina</taxon>
        <taxon>Dothideomycetes</taxon>
        <taxon>Dothideomycetes incertae sedis</taxon>
        <taxon>Cryomyces</taxon>
    </lineage>
</organism>
<feature type="domain" description="Enoyl reductase (ER)" evidence="2">
    <location>
        <begin position="12"/>
        <end position="342"/>
    </location>
</feature>
<dbReference type="Proteomes" id="UP000308768">
    <property type="component" value="Unassembled WGS sequence"/>
</dbReference>
<feature type="transmembrane region" description="Helical" evidence="1">
    <location>
        <begin position="176"/>
        <end position="202"/>
    </location>
</feature>
<dbReference type="SMART" id="SM00829">
    <property type="entry name" value="PKS_ER"/>
    <property type="match status" value="1"/>
</dbReference>
<dbReference type="InterPro" id="IPR036291">
    <property type="entry name" value="NAD(P)-bd_dom_sf"/>
</dbReference>
<dbReference type="GO" id="GO:0016491">
    <property type="term" value="F:oxidoreductase activity"/>
    <property type="evidence" value="ECO:0007669"/>
    <property type="project" value="InterPro"/>
</dbReference>
<dbReference type="InterPro" id="IPR052711">
    <property type="entry name" value="Zinc_ADH-like"/>
</dbReference>
<dbReference type="Pfam" id="PF00107">
    <property type="entry name" value="ADH_zinc_N"/>
    <property type="match status" value="1"/>
</dbReference>
<dbReference type="InterPro" id="IPR013149">
    <property type="entry name" value="ADH-like_C"/>
</dbReference>
<protein>
    <recommendedName>
        <fullName evidence="2">Enoyl reductase (ER) domain-containing protein</fullName>
    </recommendedName>
</protein>
<dbReference type="CDD" id="cd05188">
    <property type="entry name" value="MDR"/>
    <property type="match status" value="1"/>
</dbReference>
<gene>
    <name evidence="3" type="ORF">B0A49_00809</name>
</gene>
<dbReference type="PANTHER" id="PTHR45033">
    <property type="match status" value="1"/>
</dbReference>
<keyword evidence="4" id="KW-1185">Reference proteome</keyword>
<comment type="caution">
    <text evidence="3">The sequence shown here is derived from an EMBL/GenBank/DDBJ whole genome shotgun (WGS) entry which is preliminary data.</text>
</comment>
<keyword evidence="1" id="KW-0812">Transmembrane</keyword>
<reference evidence="3 4" key="1">
    <citation type="submission" date="2017-03" db="EMBL/GenBank/DDBJ databases">
        <title>Genomes of endolithic fungi from Antarctica.</title>
        <authorList>
            <person name="Coleine C."/>
            <person name="Masonjones S."/>
            <person name="Stajich J.E."/>
        </authorList>
    </citation>
    <scope>NUCLEOTIDE SEQUENCE [LARGE SCALE GENOMIC DNA]</scope>
    <source>
        <strain evidence="3 4">CCFEE 5187</strain>
    </source>
</reference>
<proteinExistence type="predicted"/>
<dbReference type="SUPFAM" id="SSF50129">
    <property type="entry name" value="GroES-like"/>
    <property type="match status" value="1"/>
</dbReference>
<dbReference type="Gene3D" id="3.40.50.720">
    <property type="entry name" value="NAD(P)-binding Rossmann-like Domain"/>
    <property type="match status" value="1"/>
</dbReference>
<dbReference type="Pfam" id="PF08240">
    <property type="entry name" value="ADH_N"/>
    <property type="match status" value="1"/>
</dbReference>
<sequence>MPTAIAIRKVDGKPGQVYYPLEHLQLPEPSPKDNDVVIRVTAAALNHRDLFIRQHLYPGTTFGVPLLADGCGVVTSTGTSPAAKSWLGKRVILNPGTGWKSAPEGPEDAKGYAILGGTKANPVGTLAESVCVDASEIEEAPAHLSGIEAAALLLTGLTAWRAFYTKSGNALPGRNILITGIGGGVALMALLFASAAGCNVFVTSGSEEKLKRAREMGAQGGVSYKAEGWEKKLLEQLPSDRKFLDAIIDGAGGDVAGGVIVSYGMTLGPQMPFLMGAVLKNIEVRGSTMGSRKEFADMVEFVKTKQLRPVVSRVVHGLDNIDGIDGLFEDMKKGSQFGKLVVEIAKDGETSKL</sequence>
<dbReference type="FunFam" id="3.40.50.720:FF:000481">
    <property type="entry name" value="Alcohol dehydrogenase, variant"/>
    <property type="match status" value="1"/>
</dbReference>
<name>A0A4U0XXK7_9PEZI</name>
<dbReference type="InterPro" id="IPR011032">
    <property type="entry name" value="GroES-like_sf"/>
</dbReference>
<dbReference type="InterPro" id="IPR020843">
    <property type="entry name" value="ER"/>
</dbReference>
<keyword evidence="1" id="KW-0472">Membrane</keyword>
<evidence type="ECO:0000259" key="2">
    <source>
        <dbReference type="SMART" id="SM00829"/>
    </source>
</evidence>
<evidence type="ECO:0000256" key="1">
    <source>
        <dbReference type="SAM" id="Phobius"/>
    </source>
</evidence>
<dbReference type="SUPFAM" id="SSF51735">
    <property type="entry name" value="NAD(P)-binding Rossmann-fold domains"/>
    <property type="match status" value="1"/>
</dbReference>
<dbReference type="PANTHER" id="PTHR45033:SF3">
    <property type="entry name" value="DEHYDROGENASE, PUTATIVE (AFU_ORTHOLOGUE AFUA_2G13270)-RELATED"/>
    <property type="match status" value="1"/>
</dbReference>
<keyword evidence="1" id="KW-1133">Transmembrane helix</keyword>
<dbReference type="Gene3D" id="3.90.180.10">
    <property type="entry name" value="Medium-chain alcohol dehydrogenases, catalytic domain"/>
    <property type="match status" value="1"/>
</dbReference>
<evidence type="ECO:0000313" key="3">
    <source>
        <dbReference type="EMBL" id="TKA80668.1"/>
    </source>
</evidence>
<accession>A0A4U0XXK7</accession>